<feature type="region of interest" description="Disordered" evidence="1">
    <location>
        <begin position="289"/>
        <end position="320"/>
    </location>
</feature>
<dbReference type="InterPro" id="IPR037257">
    <property type="entry name" value="T2SS_E_N_sf"/>
</dbReference>
<reference evidence="3 4" key="1">
    <citation type="submission" date="2017-08" db="EMBL/GenBank/DDBJ databases">
        <title>Infants hospitalized years apart are colonized by the same room-sourced microbial strains.</title>
        <authorList>
            <person name="Brooks B."/>
            <person name="Olm M.R."/>
            <person name="Firek B.A."/>
            <person name="Baker R."/>
            <person name="Thomas B.C."/>
            <person name="Morowitz M.J."/>
            <person name="Banfield J.F."/>
        </authorList>
    </citation>
    <scope>NUCLEOTIDE SEQUENCE [LARGE SCALE GENOMIC DNA]</scope>
    <source>
        <strain evidence="3">S2_003_000_R2_14</strain>
    </source>
</reference>
<dbReference type="EMBL" id="QFQP01000002">
    <property type="protein sequence ID" value="PZR17648.1"/>
    <property type="molecule type" value="Genomic_DNA"/>
</dbReference>
<gene>
    <name evidence="3" type="ORF">DI536_04880</name>
</gene>
<evidence type="ECO:0000259" key="2">
    <source>
        <dbReference type="Pfam" id="PF05157"/>
    </source>
</evidence>
<evidence type="ECO:0000313" key="3">
    <source>
        <dbReference type="EMBL" id="PZR17648.1"/>
    </source>
</evidence>
<dbReference type="Proteomes" id="UP000249061">
    <property type="component" value="Unassembled WGS sequence"/>
</dbReference>
<dbReference type="Pfam" id="PF05157">
    <property type="entry name" value="MshEN"/>
    <property type="match status" value="1"/>
</dbReference>
<protein>
    <recommendedName>
        <fullName evidence="2">Type II secretion system protein GspE N-terminal domain-containing protein</fullName>
    </recommendedName>
</protein>
<name>A0A2W5V8C3_9BACT</name>
<proteinExistence type="predicted"/>
<comment type="caution">
    <text evidence="3">The sequence shown here is derived from an EMBL/GenBank/DDBJ whole genome shotgun (WGS) entry which is preliminary data.</text>
</comment>
<dbReference type="InterPro" id="IPR007831">
    <property type="entry name" value="T2SS_GspE_N"/>
</dbReference>
<evidence type="ECO:0000256" key="1">
    <source>
        <dbReference type="SAM" id="MobiDB-lite"/>
    </source>
</evidence>
<dbReference type="SUPFAM" id="SSF160246">
    <property type="entry name" value="EspE N-terminal domain-like"/>
    <property type="match status" value="1"/>
</dbReference>
<feature type="compositionally biased region" description="Low complexity" evidence="1">
    <location>
        <begin position="289"/>
        <end position="317"/>
    </location>
</feature>
<accession>A0A2W5V8C3</accession>
<organism evidence="3 4">
    <name type="scientific">Archangium gephyra</name>
    <dbReference type="NCBI Taxonomy" id="48"/>
    <lineage>
        <taxon>Bacteria</taxon>
        <taxon>Pseudomonadati</taxon>
        <taxon>Myxococcota</taxon>
        <taxon>Myxococcia</taxon>
        <taxon>Myxococcales</taxon>
        <taxon>Cystobacterineae</taxon>
        <taxon>Archangiaceae</taxon>
        <taxon>Archangium</taxon>
    </lineage>
</organism>
<dbReference type="Gene3D" id="3.30.300.160">
    <property type="entry name" value="Type II secretion system, protein E, N-terminal domain"/>
    <property type="match status" value="1"/>
</dbReference>
<feature type="domain" description="Type II secretion system protein GspE N-terminal" evidence="2">
    <location>
        <begin position="59"/>
        <end position="132"/>
    </location>
</feature>
<dbReference type="AlphaFoldDB" id="A0A2W5V8C3"/>
<evidence type="ECO:0000313" key="4">
    <source>
        <dbReference type="Proteomes" id="UP000249061"/>
    </source>
</evidence>
<sequence>MRKKLGEILVETGAAAEADIEEALRDQNAGEPNRIGDLLLATGKISSQQLARALAEQHQVPFVELPALPQAVLDLVPLQLQREYRFVPLESKDTELSIAMADLSNLEVVNRLEEQWSKVHVHVAAGDEIDALHATLSGLFVEPAAPKSTALADDLFGSLDLESSEDGAAVQPAAPTIAPRPSPAAGPRAEDLFGDLNLESSRTGIRAELPEVVSSEVSGPILTGQVAVESDSVIIHPPEDTSGPISVPREGTGPLLDLIVESGTGPVVETPFGREVGVSVGALVPSQPLPFTSPSSVVPTPTPAPVESSPSSPGSLPDWLNASATSSAPVSADAWTGALDHLAPSKLVVGLTRALLARGIVTEDEILAALGQKK</sequence>